<dbReference type="RefSeq" id="WP_120462544.1">
    <property type="nucleotide sequence ID" value="NZ_BMIW01000003.1"/>
</dbReference>
<comment type="caution">
    <text evidence="2">The sequence shown here is derived from an EMBL/GenBank/DDBJ whole genome shotgun (WGS) entry which is preliminary data.</text>
</comment>
<sequence length="113" mass="13316">MDRDWEKDMKIVENFKFAQTLVNGIQPMFHGQFAPSEPIEYALEYWLQETKKLCEVNQQKQREILNLQIREKKLREAIESLIDDGLLMIPDGENRAMDLLSSLYPLDKEGETK</sequence>
<proteinExistence type="predicted"/>
<reference evidence="3" key="1">
    <citation type="journal article" date="2019" name="Int. J. Syst. Evol. Microbiol.">
        <title>The Global Catalogue of Microorganisms (GCM) 10K type strain sequencing project: providing services to taxonomists for standard genome sequencing and annotation.</title>
        <authorList>
            <consortium name="The Broad Institute Genomics Platform"/>
            <consortium name="The Broad Institute Genome Sequencing Center for Infectious Disease"/>
            <person name="Wu L."/>
            <person name="Ma J."/>
        </authorList>
    </citation>
    <scope>NUCLEOTIDE SEQUENCE [LARGE SCALE GENOMIC DNA]</scope>
    <source>
        <strain evidence="3">CGMCC 1.15420</strain>
    </source>
</reference>
<dbReference type="Proteomes" id="UP000608420">
    <property type="component" value="Unassembled WGS sequence"/>
</dbReference>
<keyword evidence="1" id="KW-0175">Coiled coil</keyword>
<dbReference type="EMBL" id="BMIW01000003">
    <property type="protein sequence ID" value="GGF86736.1"/>
    <property type="molecule type" value="Genomic_DNA"/>
</dbReference>
<accession>A0ABQ1VPD6</accession>
<organism evidence="2 3">
    <name type="scientific">Paenibacillus aceti</name>
    <dbReference type="NCBI Taxonomy" id="1820010"/>
    <lineage>
        <taxon>Bacteria</taxon>
        <taxon>Bacillati</taxon>
        <taxon>Bacillota</taxon>
        <taxon>Bacilli</taxon>
        <taxon>Bacillales</taxon>
        <taxon>Paenibacillaceae</taxon>
        <taxon>Paenibacillus</taxon>
    </lineage>
</organism>
<feature type="coiled-coil region" evidence="1">
    <location>
        <begin position="57"/>
        <end position="84"/>
    </location>
</feature>
<evidence type="ECO:0000313" key="2">
    <source>
        <dbReference type="EMBL" id="GGF86736.1"/>
    </source>
</evidence>
<evidence type="ECO:0000313" key="3">
    <source>
        <dbReference type="Proteomes" id="UP000608420"/>
    </source>
</evidence>
<name>A0ABQ1VPD6_9BACL</name>
<keyword evidence="3" id="KW-1185">Reference proteome</keyword>
<gene>
    <name evidence="2" type="ORF">GCM10010913_05300</name>
</gene>
<evidence type="ECO:0000256" key="1">
    <source>
        <dbReference type="SAM" id="Coils"/>
    </source>
</evidence>
<protein>
    <submittedName>
        <fullName evidence="2">Uncharacterized protein</fullName>
    </submittedName>
</protein>